<accession>A0A4D6N0R8</accession>
<gene>
    <name evidence="1" type="ORF">DEO72_LG9g1028</name>
</gene>
<protein>
    <submittedName>
        <fullName evidence="1">Uncharacterized protein</fullName>
    </submittedName>
</protein>
<evidence type="ECO:0000313" key="2">
    <source>
        <dbReference type="Proteomes" id="UP000501690"/>
    </source>
</evidence>
<evidence type="ECO:0000313" key="1">
    <source>
        <dbReference type="EMBL" id="QCE06019.1"/>
    </source>
</evidence>
<sequence length="141" mass="15327">MSKPICLGFELSEAISFHRVKKTQIFSHRSSTHSALLLLRSLHTRSTLPLRASPSYRLHRHCTVKEVSGVTTSSSSSTNHHRYFVAAFVPPAPSRGRCTTTASSRSRCIFEQPSPTSACTAATPHRRGGCSDVATASIAFV</sequence>
<organism evidence="1 2">
    <name type="scientific">Vigna unguiculata</name>
    <name type="common">Cowpea</name>
    <dbReference type="NCBI Taxonomy" id="3917"/>
    <lineage>
        <taxon>Eukaryota</taxon>
        <taxon>Viridiplantae</taxon>
        <taxon>Streptophyta</taxon>
        <taxon>Embryophyta</taxon>
        <taxon>Tracheophyta</taxon>
        <taxon>Spermatophyta</taxon>
        <taxon>Magnoliopsida</taxon>
        <taxon>eudicotyledons</taxon>
        <taxon>Gunneridae</taxon>
        <taxon>Pentapetalae</taxon>
        <taxon>rosids</taxon>
        <taxon>fabids</taxon>
        <taxon>Fabales</taxon>
        <taxon>Fabaceae</taxon>
        <taxon>Papilionoideae</taxon>
        <taxon>50 kb inversion clade</taxon>
        <taxon>NPAAA clade</taxon>
        <taxon>indigoferoid/millettioid clade</taxon>
        <taxon>Phaseoleae</taxon>
        <taxon>Vigna</taxon>
    </lineage>
</organism>
<dbReference type="EMBL" id="CP039353">
    <property type="protein sequence ID" value="QCE06019.1"/>
    <property type="molecule type" value="Genomic_DNA"/>
</dbReference>
<dbReference type="AlphaFoldDB" id="A0A4D6N0R8"/>
<proteinExistence type="predicted"/>
<dbReference type="Proteomes" id="UP000501690">
    <property type="component" value="Linkage Group LG9"/>
</dbReference>
<keyword evidence="2" id="KW-1185">Reference proteome</keyword>
<reference evidence="1 2" key="1">
    <citation type="submission" date="2019-04" db="EMBL/GenBank/DDBJ databases">
        <title>An improved genome assembly and genetic linkage map for asparagus bean, Vigna unguiculata ssp. sesquipedialis.</title>
        <authorList>
            <person name="Xia Q."/>
            <person name="Zhang R."/>
            <person name="Dong Y."/>
        </authorList>
    </citation>
    <scope>NUCLEOTIDE SEQUENCE [LARGE SCALE GENOMIC DNA]</scope>
    <source>
        <tissue evidence="1">Leaf</tissue>
    </source>
</reference>
<name>A0A4D6N0R8_VIGUN</name>